<keyword evidence="7" id="KW-0694">RNA-binding</keyword>
<evidence type="ECO:0000256" key="4">
    <source>
        <dbReference type="ARBA" id="ARBA00022722"/>
    </source>
</evidence>
<dbReference type="InterPro" id="IPR021869">
    <property type="entry name" value="RNase_Zc3h12_NYN"/>
</dbReference>
<evidence type="ECO:0000256" key="3">
    <source>
        <dbReference type="ARBA" id="ARBA00022588"/>
    </source>
</evidence>
<dbReference type="Pfam" id="PF11977">
    <property type="entry name" value="RNase_Zc3h12a"/>
    <property type="match status" value="1"/>
</dbReference>
<comment type="similarity">
    <text evidence="9">Belongs to the N4BP1 family.</text>
</comment>
<feature type="compositionally biased region" description="Basic and acidic residues" evidence="11">
    <location>
        <begin position="353"/>
        <end position="368"/>
    </location>
</feature>
<dbReference type="CTD" id="9683"/>
<evidence type="ECO:0000256" key="6">
    <source>
        <dbReference type="ARBA" id="ARBA00022859"/>
    </source>
</evidence>
<dbReference type="GO" id="GO:0005730">
    <property type="term" value="C:nucleolus"/>
    <property type="evidence" value="ECO:0007669"/>
    <property type="project" value="UniProtKB-SubCell"/>
</dbReference>
<name>A0AAJ7XGD0_PETMA</name>
<dbReference type="InterPro" id="IPR056629">
    <property type="entry name" value="KH_N4BP1_1st"/>
</dbReference>
<evidence type="ECO:0000256" key="5">
    <source>
        <dbReference type="ARBA" id="ARBA00022801"/>
    </source>
</evidence>
<feature type="domain" description="N4BP1 C-terminal UBA" evidence="16">
    <location>
        <begin position="923"/>
        <end position="968"/>
    </location>
</feature>
<feature type="compositionally biased region" description="Basic and acidic residues" evidence="11">
    <location>
        <begin position="505"/>
        <end position="514"/>
    </location>
</feature>
<dbReference type="FunFam" id="3.40.50.11980:FF:000001">
    <property type="entry name" value="ZC3H12A isoform 1"/>
    <property type="match status" value="1"/>
</dbReference>
<dbReference type="InterPro" id="IPR056578">
    <property type="entry name" value="UBA_N4BP1_C"/>
</dbReference>
<dbReference type="InterPro" id="IPR051101">
    <property type="entry name" value="ZC3H12/N4BP1_RNase_Reg"/>
</dbReference>
<keyword evidence="5" id="KW-0378">Hydrolase</keyword>
<dbReference type="GO" id="GO:0045087">
    <property type="term" value="P:innate immune response"/>
    <property type="evidence" value="ECO:0007669"/>
    <property type="project" value="UniProtKB-KW"/>
</dbReference>
<feature type="compositionally biased region" description="Polar residues" evidence="11">
    <location>
        <begin position="283"/>
        <end position="294"/>
    </location>
</feature>
<dbReference type="Pfam" id="PF23050">
    <property type="entry name" value="KH_N4BP1_1st"/>
    <property type="match status" value="1"/>
</dbReference>
<dbReference type="PANTHER" id="PTHR12876:SF26">
    <property type="entry name" value="NEDD4-BINDING PROTEIN 1"/>
    <property type="match status" value="1"/>
</dbReference>
<sequence length="969" mass="105279">MANRDGGMRTAVQHGGGGSNRGSDGDYVEEFTVPASKEALVNNAEQNLQQIFFVCMTLVTTVGDNFSWVKLTGKSLENVQRAKEFVVGLCGEGLQVEQRFPPGLQCVYEGLAGRFLRALVWDSRADVSVTGEGRLTIRGGTEAVLLAQTRVQHFCDCCRETDAAGRGAAATTAPGEADSLAKRRFNRLVEEDGGKYGTELLLLPLIIKRDLLELLDAVGAHASFSRGPPDRTRGPFVLSARGAEATEAPGGSGGNRIRVRMPTEGQRTYGKGREGLSREENDSPVTELSSSFTSALGKAEAETPEAEESEECAGKPFERVKNPSVKRKTSDSESTVSGQMKKHSPANVPSSRRLSEEEGFRCRGREEATAAAPATPEPERELKYLVNFFSTMGYDPELVRSIVLEMGQQTEASEILDRLQEKATLVTPTADERAGSEEAGWEDSQEGSYATHWVVEAAMSLGYTRDEVGDVCRAVGTDPRSVLNELHRMGKRAAPTAAEPGAESARTEQRRERQGGPTGALTRVFSRGVCSHADRAAAQALRKKPAPEVSLSRSHGGEEAARGGPVNGAAGLPRGGSSSSSSLQRARLPSAEADDLETDGTGAPPPAASARPDKMNCIVISDNAKDVPHVCGPADGAAGKEAAKWHVEQPGPRQECAVSGSSRVAAATTTTAAADTTTGSSSNLRPTELFLLGLSKPYKLYLPSEPGKEYVRHVIVDGSNVAMAHGLNRYFSCRGMALCVEYFWKRGHRNITVFVPQYRTRRDPSIKEQHLLTKLEELGLLSFTPCRMFEGRQIATHDDRFMLHLADNTDGIIVTNDNFREFTKESMAWREIVKKRILPYTFAGDVFMVPDDPLGRHGPRLDQFLTKPQSTRLMHHNPAAYQAKTFPLRLPSAAAATVADLPGSHSMNDCGRRWPSPPAEAPRPTNDLQDLRRQLLDIFPADEEKVQRVLQQYPAVKDLNLLSDLMLDV</sequence>
<feature type="region of interest" description="Disordered" evidence="11">
    <location>
        <begin position="536"/>
        <end position="613"/>
    </location>
</feature>
<evidence type="ECO:0000259" key="15">
    <source>
        <dbReference type="Pfam" id="PF23053"/>
    </source>
</evidence>
<feature type="region of interest" description="Disordered" evidence="11">
    <location>
        <begin position="1"/>
        <end position="27"/>
    </location>
</feature>
<dbReference type="GO" id="GO:0016605">
    <property type="term" value="C:PML body"/>
    <property type="evidence" value="ECO:0007669"/>
    <property type="project" value="UniProtKB-SubCell"/>
</dbReference>
<feature type="compositionally biased region" description="Low complexity" evidence="11">
    <location>
        <begin position="568"/>
        <end position="591"/>
    </location>
</feature>
<dbReference type="GO" id="GO:0016787">
    <property type="term" value="F:hydrolase activity"/>
    <property type="evidence" value="ECO:0007669"/>
    <property type="project" value="UniProtKB-KW"/>
</dbReference>
<feature type="compositionally biased region" description="Basic and acidic residues" evidence="11">
    <location>
        <begin position="312"/>
        <end position="321"/>
    </location>
</feature>
<dbReference type="RefSeq" id="XP_032833330.1">
    <property type="nucleotide sequence ID" value="XM_032977439.1"/>
</dbReference>
<evidence type="ECO:0000256" key="11">
    <source>
        <dbReference type="SAM" id="MobiDB-lite"/>
    </source>
</evidence>
<dbReference type="GO" id="GO:0031397">
    <property type="term" value="P:negative regulation of protein ubiquitination"/>
    <property type="evidence" value="ECO:0007669"/>
    <property type="project" value="TreeGrafter"/>
</dbReference>
<feature type="domain" description="N4BP1 second type I KH-domain" evidence="14">
    <location>
        <begin position="94"/>
        <end position="215"/>
    </location>
</feature>
<dbReference type="InterPro" id="IPR056630">
    <property type="entry name" value="KH_N4BP1_2nd"/>
</dbReference>
<evidence type="ECO:0000256" key="7">
    <source>
        <dbReference type="ARBA" id="ARBA00022884"/>
    </source>
</evidence>
<evidence type="ECO:0000313" key="17">
    <source>
        <dbReference type="Proteomes" id="UP001318040"/>
    </source>
</evidence>
<evidence type="ECO:0000259" key="14">
    <source>
        <dbReference type="Pfam" id="PF23052"/>
    </source>
</evidence>
<feature type="region of interest" description="Disordered" evidence="11">
    <location>
        <begin position="906"/>
        <end position="926"/>
    </location>
</feature>
<dbReference type="CDD" id="cd18728">
    <property type="entry name" value="PIN_N4BP1-like"/>
    <property type="match status" value="1"/>
</dbReference>
<accession>A0AAJ7XGD0</accession>
<dbReference type="Pfam" id="PF23052">
    <property type="entry name" value="KH_N4BP1_2nd"/>
    <property type="match status" value="1"/>
</dbReference>
<keyword evidence="17" id="KW-1185">Reference proteome</keyword>
<feature type="region of interest" description="Disordered" evidence="11">
    <location>
        <begin position="490"/>
        <end position="524"/>
    </location>
</feature>
<evidence type="ECO:0000256" key="2">
    <source>
        <dbReference type="ARBA" id="ARBA00004604"/>
    </source>
</evidence>
<proteinExistence type="inferred from homology"/>
<keyword evidence="8" id="KW-0539">Nucleus</keyword>
<dbReference type="Proteomes" id="UP001318040">
    <property type="component" value="Chromosome 63"/>
</dbReference>
<dbReference type="InterPro" id="IPR056631">
    <property type="entry name" value="UBA_N4BP1"/>
</dbReference>
<gene>
    <name evidence="18" type="primary">N4BP1</name>
</gene>
<protein>
    <recommendedName>
        <fullName evidence="10">NEDD4-binding protein 1</fullName>
    </recommendedName>
</protein>
<evidence type="ECO:0000259" key="13">
    <source>
        <dbReference type="Pfam" id="PF23050"/>
    </source>
</evidence>
<dbReference type="GO" id="GO:0004518">
    <property type="term" value="F:nuclease activity"/>
    <property type="evidence" value="ECO:0007669"/>
    <property type="project" value="UniProtKB-KW"/>
</dbReference>
<dbReference type="GO" id="GO:0032435">
    <property type="term" value="P:negative regulation of proteasomal ubiquitin-dependent protein catabolic process"/>
    <property type="evidence" value="ECO:0007669"/>
    <property type="project" value="TreeGrafter"/>
</dbReference>
<evidence type="ECO:0000256" key="10">
    <source>
        <dbReference type="ARBA" id="ARBA00039336"/>
    </source>
</evidence>
<organism evidence="17 18">
    <name type="scientific">Petromyzon marinus</name>
    <name type="common">Sea lamprey</name>
    <dbReference type="NCBI Taxonomy" id="7757"/>
    <lineage>
        <taxon>Eukaryota</taxon>
        <taxon>Metazoa</taxon>
        <taxon>Chordata</taxon>
        <taxon>Craniata</taxon>
        <taxon>Vertebrata</taxon>
        <taxon>Cyclostomata</taxon>
        <taxon>Hyperoartia</taxon>
        <taxon>Petromyzontiformes</taxon>
        <taxon>Petromyzontidae</taxon>
        <taxon>Petromyzon</taxon>
    </lineage>
</organism>
<feature type="region of interest" description="Disordered" evidence="11">
    <location>
        <begin position="241"/>
        <end position="377"/>
    </location>
</feature>
<evidence type="ECO:0000256" key="9">
    <source>
        <dbReference type="ARBA" id="ARBA00038274"/>
    </source>
</evidence>
<feature type="domain" description="RNase NYN" evidence="12">
    <location>
        <begin position="711"/>
        <end position="863"/>
    </location>
</feature>
<feature type="compositionally biased region" description="Acidic residues" evidence="11">
    <location>
        <begin position="302"/>
        <end position="311"/>
    </location>
</feature>
<evidence type="ECO:0000259" key="12">
    <source>
        <dbReference type="Pfam" id="PF11977"/>
    </source>
</evidence>
<evidence type="ECO:0000259" key="16">
    <source>
        <dbReference type="Pfam" id="PF23054"/>
    </source>
</evidence>
<dbReference type="Pfam" id="PF23054">
    <property type="entry name" value="UBA_N4BP1_C"/>
    <property type="match status" value="1"/>
</dbReference>
<evidence type="ECO:0000256" key="1">
    <source>
        <dbReference type="ARBA" id="ARBA00004322"/>
    </source>
</evidence>
<feature type="domain" description="N4BP1 UBA-like" evidence="15">
    <location>
        <begin position="381"/>
        <end position="420"/>
    </location>
</feature>
<reference evidence="18" key="1">
    <citation type="submission" date="2025-08" db="UniProtKB">
        <authorList>
            <consortium name="RefSeq"/>
        </authorList>
    </citation>
    <scope>IDENTIFICATION</scope>
    <source>
        <tissue evidence="18">Sperm</tissue>
    </source>
</reference>
<dbReference type="PANTHER" id="PTHR12876">
    <property type="entry name" value="N4BP1-RELATED"/>
    <property type="match status" value="1"/>
</dbReference>
<dbReference type="Gene3D" id="3.40.50.11980">
    <property type="match status" value="1"/>
</dbReference>
<feature type="domain" description="N4BP1 first type I KH-domain" evidence="13">
    <location>
        <begin position="29"/>
        <end position="90"/>
    </location>
</feature>
<evidence type="ECO:0000256" key="8">
    <source>
        <dbReference type="ARBA" id="ARBA00023242"/>
    </source>
</evidence>
<keyword evidence="3" id="KW-0399">Innate immunity</keyword>
<comment type="subcellular location">
    <subcellularLocation>
        <location evidence="1">Nucleus</location>
        <location evidence="1">PML body</location>
    </subcellularLocation>
    <subcellularLocation>
        <location evidence="2">Nucleus</location>
        <location evidence="2">Nucleolus</location>
    </subcellularLocation>
</comment>
<dbReference type="AlphaFoldDB" id="A0AAJ7XGD0"/>
<evidence type="ECO:0000313" key="18">
    <source>
        <dbReference type="RefSeq" id="XP_032833330.1"/>
    </source>
</evidence>
<dbReference type="Pfam" id="PF23053">
    <property type="entry name" value="UBA_N4BP1"/>
    <property type="match status" value="1"/>
</dbReference>
<feature type="compositionally biased region" description="Basic and acidic residues" evidence="11">
    <location>
        <begin position="271"/>
        <end position="281"/>
    </location>
</feature>
<dbReference type="GO" id="GO:0003723">
    <property type="term" value="F:RNA binding"/>
    <property type="evidence" value="ECO:0007669"/>
    <property type="project" value="UniProtKB-KW"/>
</dbReference>
<keyword evidence="4" id="KW-0540">Nuclease</keyword>
<keyword evidence="6" id="KW-0391">Immunity</keyword>